<dbReference type="AlphaFoldDB" id="A0A1S8WTS1"/>
<protein>
    <submittedName>
        <fullName evidence="2">Uncharacterized protein</fullName>
    </submittedName>
</protein>
<keyword evidence="3" id="KW-1185">Reference proteome</keyword>
<evidence type="ECO:0000313" key="2">
    <source>
        <dbReference type="EMBL" id="OON17623.1"/>
    </source>
</evidence>
<dbReference type="GO" id="GO:0005786">
    <property type="term" value="C:signal recognition particle, endoplasmic reticulum targeting"/>
    <property type="evidence" value="ECO:0007669"/>
    <property type="project" value="UniProtKB-KW"/>
</dbReference>
<accession>A0A1S8WTS1</accession>
<dbReference type="GO" id="GO:0006614">
    <property type="term" value="P:SRP-dependent cotranslational protein targeting to membrane"/>
    <property type="evidence" value="ECO:0007669"/>
    <property type="project" value="InterPro"/>
</dbReference>
<evidence type="ECO:0000313" key="3">
    <source>
        <dbReference type="Proteomes" id="UP000243686"/>
    </source>
</evidence>
<proteinExistence type="predicted"/>
<dbReference type="Gene3D" id="3.30.720.10">
    <property type="entry name" value="Signal recognition particle alu RNA binding heterodimer, srp9/1"/>
    <property type="match status" value="1"/>
</dbReference>
<dbReference type="GO" id="GO:0008312">
    <property type="term" value="F:7S RNA binding"/>
    <property type="evidence" value="ECO:0007669"/>
    <property type="project" value="InterPro"/>
</dbReference>
<organism evidence="2 3">
    <name type="scientific">Opisthorchis viverrini</name>
    <name type="common">Southeast Asian liver fluke</name>
    <dbReference type="NCBI Taxonomy" id="6198"/>
    <lineage>
        <taxon>Eukaryota</taxon>
        <taxon>Metazoa</taxon>
        <taxon>Spiralia</taxon>
        <taxon>Lophotrochozoa</taxon>
        <taxon>Platyhelminthes</taxon>
        <taxon>Trematoda</taxon>
        <taxon>Digenea</taxon>
        <taxon>Opisthorchiida</taxon>
        <taxon>Opisthorchiata</taxon>
        <taxon>Opisthorchiidae</taxon>
        <taxon>Opisthorchis</taxon>
    </lineage>
</organism>
<name>A0A1S8WTS1_OPIVI</name>
<dbReference type="EMBL" id="KV895108">
    <property type="protein sequence ID" value="OON17623.1"/>
    <property type="molecule type" value="Genomic_DNA"/>
</dbReference>
<keyword evidence="1" id="KW-0733">Signal recognition particle</keyword>
<dbReference type="Proteomes" id="UP000243686">
    <property type="component" value="Unassembled WGS sequence"/>
</dbReference>
<evidence type="ECO:0000256" key="1">
    <source>
        <dbReference type="ARBA" id="ARBA00023135"/>
    </source>
</evidence>
<dbReference type="InterPro" id="IPR009018">
    <property type="entry name" value="Signal_recog_particle_SRP9/14"/>
</dbReference>
<dbReference type="SUPFAM" id="SSF54762">
    <property type="entry name" value="Signal recognition particle alu RNA binding heterodimer, SRP9/14"/>
    <property type="match status" value="1"/>
</dbReference>
<gene>
    <name evidence="2" type="ORF">X801_06535</name>
</gene>
<feature type="non-terminal residue" evidence="2">
    <location>
        <position position="43"/>
    </location>
</feature>
<reference evidence="2 3" key="1">
    <citation type="submission" date="2015-03" db="EMBL/GenBank/DDBJ databases">
        <title>Draft genome of the nematode, Opisthorchis viverrini.</title>
        <authorList>
            <person name="Mitreva M."/>
        </authorList>
    </citation>
    <scope>NUCLEOTIDE SEQUENCE [LARGE SCALE GENOMIC DNA]</scope>
    <source>
        <strain evidence="2">Khon Kaen</strain>
    </source>
</reference>
<sequence length="43" mass="5106">MKPQSTDLQTKRVLKYVTDLAQDVKKIEKFISLLMRHMVSKEK</sequence>
<keyword evidence="1" id="KW-0687">Ribonucleoprotein</keyword>